<name>A0A1S1MYH1_9GAMM</name>
<keyword evidence="3" id="KW-1185">Reference proteome</keyword>
<keyword evidence="1" id="KW-0812">Transmembrane</keyword>
<sequence>MKTIKQLALYIIIYILSFISLFIIFQILSPIFIGDHVFRGDLNQDEEFLANFTLLAIVFISVLSSYFLLKKIEPKQPIHTSIQALNQGAATHGDFEYESNRITSILSNIENLTLKQIHQEISTTLEFINKLKEETTQRANIIRSLQDEADKKQVEIDNVVNEIKQVKSISKEQLEAVSKVLTTQSKTASNRAFWLGVAASFLVGIVTSILATVLTDRLF</sequence>
<dbReference type="EMBL" id="MKJU01000006">
    <property type="protein sequence ID" value="OHU92792.1"/>
    <property type="molecule type" value="Genomic_DNA"/>
</dbReference>
<feature type="transmembrane region" description="Helical" evidence="1">
    <location>
        <begin position="192"/>
        <end position="214"/>
    </location>
</feature>
<evidence type="ECO:0000313" key="2">
    <source>
        <dbReference type="EMBL" id="OHU92792.1"/>
    </source>
</evidence>
<feature type="transmembrane region" description="Helical" evidence="1">
    <location>
        <begin position="7"/>
        <end position="28"/>
    </location>
</feature>
<reference evidence="2 3" key="1">
    <citation type="submission" date="2016-09" db="EMBL/GenBank/DDBJ databases">
        <title>Pseudoalteromonas amylolytica sp. nov., isolated from the surface seawater.</title>
        <authorList>
            <person name="Wu Y.-H."/>
            <person name="Cheng H."/>
            <person name="Jin X.-B."/>
            <person name="Wang C.-S."/>
            <person name="Xu X.-W."/>
        </authorList>
    </citation>
    <scope>NUCLEOTIDE SEQUENCE [LARGE SCALE GENOMIC DNA]</scope>
    <source>
        <strain evidence="2 3">JW1</strain>
    </source>
</reference>
<protein>
    <submittedName>
        <fullName evidence="2">Uncharacterized protein</fullName>
    </submittedName>
</protein>
<feature type="transmembrane region" description="Helical" evidence="1">
    <location>
        <begin position="48"/>
        <end position="69"/>
    </location>
</feature>
<dbReference type="Proteomes" id="UP000179786">
    <property type="component" value="Unassembled WGS sequence"/>
</dbReference>
<evidence type="ECO:0000256" key="1">
    <source>
        <dbReference type="SAM" id="Phobius"/>
    </source>
</evidence>
<evidence type="ECO:0000313" key="3">
    <source>
        <dbReference type="Proteomes" id="UP000179786"/>
    </source>
</evidence>
<dbReference type="STRING" id="1859457.BET10_04905"/>
<keyword evidence="1" id="KW-0472">Membrane</keyword>
<accession>A0A1S1MYH1</accession>
<keyword evidence="1" id="KW-1133">Transmembrane helix</keyword>
<gene>
    <name evidence="2" type="ORF">BET10_04905</name>
</gene>
<dbReference type="AlphaFoldDB" id="A0A1S1MYH1"/>
<organism evidence="2 3">
    <name type="scientific">Pseudoalteromonas amylolytica</name>
    <dbReference type="NCBI Taxonomy" id="1859457"/>
    <lineage>
        <taxon>Bacteria</taxon>
        <taxon>Pseudomonadati</taxon>
        <taxon>Pseudomonadota</taxon>
        <taxon>Gammaproteobacteria</taxon>
        <taxon>Alteromonadales</taxon>
        <taxon>Pseudoalteromonadaceae</taxon>
        <taxon>Pseudoalteromonas</taxon>
    </lineage>
</organism>
<dbReference type="RefSeq" id="WP_070983352.1">
    <property type="nucleotide sequence ID" value="NZ_MKJU01000006.1"/>
</dbReference>
<proteinExistence type="predicted"/>
<comment type="caution">
    <text evidence="2">The sequence shown here is derived from an EMBL/GenBank/DDBJ whole genome shotgun (WGS) entry which is preliminary data.</text>
</comment>